<protein>
    <recommendedName>
        <fullName evidence="1">Fibronectin type-III domain-containing protein</fullName>
    </recommendedName>
</protein>
<dbReference type="CDD" id="cd00063">
    <property type="entry name" value="FN3"/>
    <property type="match status" value="1"/>
</dbReference>
<evidence type="ECO:0000313" key="3">
    <source>
        <dbReference type="Proteomes" id="UP000660262"/>
    </source>
</evidence>
<dbReference type="PROSITE" id="PS50853">
    <property type="entry name" value="FN3"/>
    <property type="match status" value="1"/>
</dbReference>
<reference evidence="2" key="1">
    <citation type="submission" date="2020-10" db="EMBL/GenBank/DDBJ databases">
        <title>Unveiling of a novel bifunctional photoreceptor, Dualchrome1, isolated from a cosmopolitan green alga.</title>
        <authorList>
            <person name="Suzuki S."/>
            <person name="Kawachi M."/>
        </authorList>
    </citation>
    <scope>NUCLEOTIDE SEQUENCE</scope>
    <source>
        <strain evidence="2">NIES 2893</strain>
    </source>
</reference>
<evidence type="ECO:0000259" key="1">
    <source>
        <dbReference type="PROSITE" id="PS50853"/>
    </source>
</evidence>
<dbReference type="Pfam" id="PF00041">
    <property type="entry name" value="fn3"/>
    <property type="match status" value="1"/>
</dbReference>
<dbReference type="Gene3D" id="2.60.40.10">
    <property type="entry name" value="Immunoglobulins"/>
    <property type="match status" value="1"/>
</dbReference>
<accession>A0A830HRH0</accession>
<sequence>MIVGGFDGTRKLSDIWALDTETLSWECIDEGQKPNAKMTNPVDQVVNLQKRARYTTFYGKAIISVMPYKADRLDELQMLEFQLPEDLEALKRKGGDDDAADRLELLSGIPSGPNALEVSWRPPTKNQDRVDRYKLMVATNTGVVKEVCQGKHVRYRVSGLRSNTSYVFCVKAIYDDGSFLWSESKEYQTKS</sequence>
<keyword evidence="3" id="KW-1185">Reference proteome</keyword>
<feature type="domain" description="Fibronectin type-III" evidence="1">
    <location>
        <begin position="99"/>
        <end position="191"/>
    </location>
</feature>
<dbReference type="Pfam" id="PF01344">
    <property type="entry name" value="Kelch_1"/>
    <property type="match status" value="1"/>
</dbReference>
<organism evidence="2 3">
    <name type="scientific">Pycnococcus provasolii</name>
    <dbReference type="NCBI Taxonomy" id="41880"/>
    <lineage>
        <taxon>Eukaryota</taxon>
        <taxon>Viridiplantae</taxon>
        <taxon>Chlorophyta</taxon>
        <taxon>Pseudoscourfieldiophyceae</taxon>
        <taxon>Pseudoscourfieldiales</taxon>
        <taxon>Pycnococcaceae</taxon>
        <taxon>Pycnococcus</taxon>
    </lineage>
</organism>
<gene>
    <name evidence="2" type="ORF">PPROV_000802200</name>
</gene>
<dbReference type="InterPro" id="IPR036116">
    <property type="entry name" value="FN3_sf"/>
</dbReference>
<dbReference type="InterPro" id="IPR006652">
    <property type="entry name" value="Kelch_1"/>
</dbReference>
<dbReference type="EMBL" id="BNJQ01000024">
    <property type="protein sequence ID" value="GHP09285.1"/>
    <property type="molecule type" value="Genomic_DNA"/>
</dbReference>
<proteinExistence type="predicted"/>
<dbReference type="SUPFAM" id="SSF49265">
    <property type="entry name" value="Fibronectin type III"/>
    <property type="match status" value="1"/>
</dbReference>
<name>A0A830HRH0_9CHLO</name>
<dbReference type="SMART" id="SM00060">
    <property type="entry name" value="FN3"/>
    <property type="match status" value="1"/>
</dbReference>
<dbReference type="AlphaFoldDB" id="A0A830HRH0"/>
<comment type="caution">
    <text evidence="2">The sequence shown here is derived from an EMBL/GenBank/DDBJ whole genome shotgun (WGS) entry which is preliminary data.</text>
</comment>
<dbReference type="InterPro" id="IPR003961">
    <property type="entry name" value="FN3_dom"/>
</dbReference>
<dbReference type="OrthoDB" id="10251809at2759"/>
<evidence type="ECO:0000313" key="2">
    <source>
        <dbReference type="EMBL" id="GHP09285.1"/>
    </source>
</evidence>
<dbReference type="Proteomes" id="UP000660262">
    <property type="component" value="Unassembled WGS sequence"/>
</dbReference>
<dbReference type="InterPro" id="IPR013783">
    <property type="entry name" value="Ig-like_fold"/>
</dbReference>